<dbReference type="EMBL" id="GECZ01030863">
    <property type="protein sequence ID" value="JAS38906.1"/>
    <property type="molecule type" value="Transcribed_RNA"/>
</dbReference>
<feature type="compositionally biased region" description="Basic and acidic residues" evidence="1">
    <location>
        <begin position="412"/>
        <end position="425"/>
    </location>
</feature>
<feature type="compositionally biased region" description="Polar residues" evidence="1">
    <location>
        <begin position="849"/>
        <end position="869"/>
    </location>
</feature>
<dbReference type="AlphaFoldDB" id="A0A1B6ELU7"/>
<feature type="compositionally biased region" description="Polar residues" evidence="1">
    <location>
        <begin position="77"/>
        <end position="94"/>
    </location>
</feature>
<organism evidence="2">
    <name type="scientific">Cuerna arida</name>
    <dbReference type="NCBI Taxonomy" id="1464854"/>
    <lineage>
        <taxon>Eukaryota</taxon>
        <taxon>Metazoa</taxon>
        <taxon>Ecdysozoa</taxon>
        <taxon>Arthropoda</taxon>
        <taxon>Hexapoda</taxon>
        <taxon>Insecta</taxon>
        <taxon>Pterygota</taxon>
        <taxon>Neoptera</taxon>
        <taxon>Paraneoptera</taxon>
        <taxon>Hemiptera</taxon>
        <taxon>Auchenorrhyncha</taxon>
        <taxon>Membracoidea</taxon>
        <taxon>Cicadellidae</taxon>
        <taxon>Cicadellinae</taxon>
        <taxon>Proconiini</taxon>
        <taxon>Cuerna</taxon>
    </lineage>
</organism>
<feature type="region of interest" description="Disordered" evidence="1">
    <location>
        <begin position="985"/>
        <end position="1025"/>
    </location>
</feature>
<sequence length="1269" mass="141567">QNKSIAEPSHTGLWRGKPLFEGIIGSSSLNSRTGSSKSQNKSIAEPSHTGLWRGKPLFEGSIGSSSLNVIASKDHNMSPSKLSKVQSVKSNYQPVSGEDIQQEGSSTDEHPDSRERNITPKSSKPPSNTPTTQAFSVQDPPSSKRPSEEFVTPSTTPNVPQDYSISEDPEHLVPTESYKTPISSTVQAVSLPPDQDLVNRQNPVEKLSTPTRKESKRFLDSSTSPRDSERVVPVKQYLSPLNAKSASGPFSTQELSRRSNDRTTETLDPLTSLNFSSSSQKDLKGLPIPEQIIPQKTGGEYNYQTPLKKQKEGDASHVGTSTRTSITDEDSRKMADKDSMPKQQYNSLNILNSPKETFSAKLDNLKLEETPNYTVTLNPSEGPQTRSNTTSVTVRQSELPDVSNQKSLPRAKTIDREVMTEKVSDLSKASIPKARSKLSRPLSIIQKKSSKESDKYKTSSNETKPSIKKTSVISSIPKPMRLIQNQTTNKQGKRDEQAEVSQMTPLNSERKDYPVWFGLKDSNQSHVSNREKRSDHSDFLKKEAPGITSSYQRSRPENEDEENVHSFQAKKYLPTGLSNDPSIEISSKTYGEEASGVSEKGGKILSNAQSPTHGTHYDDKLEEFLDKLGNRSRQQMGSIYFSNVPPALNKNTLSGVQPSRKDGGTSEIEAGTVTEEPNQSLPNKYPQSFGTSAPDEKFSKKSLGSERLFRPGDRKQKGETFMRSVPIIETITEEEAPDEEEQYPRGQRIQFPEVNETRLQNVPSKGEISLVNIEDGKYEPGYNQINKHEILAYPGRVDGQTPFAYDSKPGEGEQDNNLSAPETFSVSFPLEKTQSNVPSLTTDKMATEPQKSTIDQSFGNNDTTEQTGVDSRYVDNHKNFLDQYSPESTAVFQDKWPNVSDNAVNVKKDEQLDKNAESMKLNQKRKRQDKGLGRQYGKTDNADLNNETKSKQLPSFSHDHNIFGIGPKEQMIYVGRVPNTTYNVFFSPETPDMERSSTTQEEDHKRKSRRHSKLPSAKKSSKFPFTTPKGMIIFVNKKQDSNYDPFKEATGSIRKTSKPETGYGSGKSHKRTGRSLGSDNFPSKFRGEGKHYSKDTTDNLDQHMEISPGFAQAGGDKKVMVERSPSGNKITQRYPCGCLRVITRDGDNELQSEELISAFCTEGSKCEVSHPELQKYNRVIRLRQSTKKDVLIPEIEVIADGIISRKAIEPKPPAPTMKGANFTGSLNIKSNKFNGVCNFYFDPRLKQYLRNNIDEFKAFLEDDENVKHS</sequence>
<feature type="compositionally biased region" description="Polar residues" evidence="1">
    <location>
        <begin position="152"/>
        <end position="164"/>
    </location>
</feature>
<feature type="region of interest" description="Disordered" evidence="1">
    <location>
        <begin position="1043"/>
        <end position="1096"/>
    </location>
</feature>
<feature type="compositionally biased region" description="Basic and acidic residues" evidence="1">
    <location>
        <begin position="694"/>
        <end position="719"/>
    </location>
</feature>
<feature type="compositionally biased region" description="Basic and acidic residues" evidence="1">
    <location>
        <begin position="528"/>
        <end position="544"/>
    </location>
</feature>
<feature type="region of interest" description="Disordered" evidence="1">
    <location>
        <begin position="642"/>
        <end position="719"/>
    </location>
</feature>
<feature type="region of interest" description="Disordered" evidence="1">
    <location>
        <begin position="371"/>
        <end position="472"/>
    </location>
</feature>
<feature type="region of interest" description="Disordered" evidence="1">
    <location>
        <begin position="524"/>
        <end position="565"/>
    </location>
</feature>
<feature type="compositionally biased region" description="Polar residues" evidence="1">
    <location>
        <begin position="942"/>
        <end position="955"/>
    </location>
</feature>
<reference evidence="2" key="1">
    <citation type="submission" date="2015-11" db="EMBL/GenBank/DDBJ databases">
        <title>De novo transcriptome assembly of four potential Pierce s Disease insect vectors from Arizona vineyards.</title>
        <authorList>
            <person name="Tassone E.E."/>
        </authorList>
    </citation>
    <scope>NUCLEOTIDE SEQUENCE</scope>
</reference>
<feature type="compositionally biased region" description="Polar residues" evidence="1">
    <location>
        <begin position="242"/>
        <end position="254"/>
    </location>
</feature>
<feature type="region of interest" description="Disordered" evidence="1">
    <location>
        <begin position="73"/>
        <end position="346"/>
    </location>
</feature>
<feature type="compositionally biased region" description="Basic and acidic residues" evidence="1">
    <location>
        <begin position="329"/>
        <end position="340"/>
    </location>
</feature>
<feature type="compositionally biased region" description="Basic and acidic residues" evidence="1">
    <location>
        <begin position="107"/>
        <end position="118"/>
    </location>
</feature>
<feature type="region of interest" description="Disordered" evidence="1">
    <location>
        <begin position="589"/>
        <end position="617"/>
    </location>
</feature>
<feature type="compositionally biased region" description="Polar residues" evidence="1">
    <location>
        <begin position="177"/>
        <end position="188"/>
    </location>
</feature>
<feature type="compositionally biased region" description="Polar residues" evidence="1">
    <location>
        <begin position="371"/>
        <end position="407"/>
    </location>
</feature>
<feature type="non-terminal residue" evidence="2">
    <location>
        <position position="1"/>
    </location>
</feature>
<feature type="compositionally biased region" description="Polar residues" evidence="1">
    <location>
        <begin position="675"/>
        <end position="691"/>
    </location>
</feature>
<proteinExistence type="predicted"/>
<protein>
    <submittedName>
        <fullName evidence="2">Uncharacterized protein</fullName>
    </submittedName>
</protein>
<feature type="compositionally biased region" description="Polar residues" evidence="1">
    <location>
        <begin position="269"/>
        <end position="280"/>
    </location>
</feature>
<feature type="compositionally biased region" description="Low complexity" evidence="1">
    <location>
        <begin position="26"/>
        <end position="38"/>
    </location>
</feature>
<feature type="region of interest" description="Disordered" evidence="1">
    <location>
        <begin position="849"/>
        <end position="871"/>
    </location>
</feature>
<feature type="compositionally biased region" description="Low complexity" evidence="1">
    <location>
        <begin position="119"/>
        <end position="132"/>
    </location>
</feature>
<name>A0A1B6ELU7_9HEMI</name>
<gene>
    <name evidence="2" type="ORF">g.37876</name>
</gene>
<feature type="compositionally biased region" description="Basic and acidic residues" evidence="1">
    <location>
        <begin position="1085"/>
        <end position="1096"/>
    </location>
</feature>
<feature type="region of interest" description="Disordered" evidence="1">
    <location>
        <begin position="486"/>
        <end position="507"/>
    </location>
</feature>
<evidence type="ECO:0000256" key="1">
    <source>
        <dbReference type="SAM" id="MobiDB-lite"/>
    </source>
</evidence>
<feature type="compositionally biased region" description="Polar residues" evidence="1">
    <location>
        <begin position="458"/>
        <end position="472"/>
    </location>
</feature>
<feature type="compositionally biased region" description="Basic and acidic residues" evidence="1">
    <location>
        <begin position="906"/>
        <end position="917"/>
    </location>
</feature>
<feature type="compositionally biased region" description="Basic and acidic residues" evidence="1">
    <location>
        <begin position="255"/>
        <end position="265"/>
    </location>
</feature>
<evidence type="ECO:0000313" key="2">
    <source>
        <dbReference type="EMBL" id="JAS38906.1"/>
    </source>
</evidence>
<accession>A0A1B6ELU7</accession>
<feature type="region of interest" description="Disordered" evidence="1">
    <location>
        <begin position="903"/>
        <end position="957"/>
    </location>
</feature>
<feature type="region of interest" description="Disordered" evidence="1">
    <location>
        <begin position="24"/>
        <end position="56"/>
    </location>
</feature>